<proteinExistence type="predicted"/>
<dbReference type="GO" id="GO:0071949">
    <property type="term" value="F:FAD binding"/>
    <property type="evidence" value="ECO:0007669"/>
    <property type="project" value="InterPro"/>
</dbReference>
<dbReference type="PANTHER" id="PTHR43476:SF3">
    <property type="entry name" value="FAD-BINDING MONOOXYGENASE"/>
    <property type="match status" value="1"/>
</dbReference>
<keyword evidence="4" id="KW-1185">Reference proteome</keyword>
<dbReference type="InterPro" id="IPR050631">
    <property type="entry name" value="PheA/TfdB_FAD_monoxygenase"/>
</dbReference>
<dbReference type="Proteomes" id="UP000293863">
    <property type="component" value="Unassembled WGS sequence"/>
</dbReference>
<dbReference type="Pfam" id="PF01494">
    <property type="entry name" value="FAD_binding_3"/>
    <property type="match status" value="1"/>
</dbReference>
<dbReference type="GO" id="GO:0019622">
    <property type="term" value="P:3-(3-hydroxy)phenylpropionate catabolic process"/>
    <property type="evidence" value="ECO:0007669"/>
    <property type="project" value="TreeGrafter"/>
</dbReference>
<evidence type="ECO:0000259" key="2">
    <source>
        <dbReference type="Pfam" id="PF01494"/>
    </source>
</evidence>
<dbReference type="Gene3D" id="3.50.50.60">
    <property type="entry name" value="FAD/NAD(P)-binding domain"/>
    <property type="match status" value="1"/>
</dbReference>
<dbReference type="Gene3D" id="3.30.9.10">
    <property type="entry name" value="D-Amino Acid Oxidase, subunit A, domain 2"/>
    <property type="match status" value="1"/>
</dbReference>
<dbReference type="Gene3D" id="3.40.30.120">
    <property type="match status" value="1"/>
</dbReference>
<dbReference type="SUPFAM" id="SSF51905">
    <property type="entry name" value="FAD/NAD(P)-binding domain"/>
    <property type="match status" value="1"/>
</dbReference>
<sequence>MEQSNHNFDVIISGFGPVGSVLAIFLARQGHKVAIFERWTERYPLPRAVCIDHEMLRMLRTLNLDHKLNDIIHAGGTYDWVNSNWQPLVKVDWGAATISQESNVNFVHQPSLEKILEEEIKTMPNIQLFLGYEVLEVGQEEEGVYLSAQNVETQNVKTFYAQYLVGADGANSLIRQSITSQWIDKGFEADWLVVDVLPHNPDDLKIKGTAAVQYCNPKRPTTIVPAGKKEGRYFRRWEFMRLPHETKEEMQTEAKAWELLSDWIKPENATLIRSAMYTFRSLIAERWRNQRILIAGDACHVMPPFMGQGMCAGFRDAWNLSWKLDGVLKDNYSANILETYTRERKPHVEDVIDLSMYMGRIICVPDEEKAQQRDEKFLNGTAEPMPEFPILTDGLISRTAKLNTLAGHIAPHGIFNIDGTETRLDQIVKQQFVLLTSKTIELSHDDTEILEQLNCKVVSIKHNDEITENGYQEQDDNIYNFMNEHNVQGVLVRPDFYIYGTAKQIAEVSALLKNLVQDLAQYTLIEAAT</sequence>
<name>A0A4Q7AFE8_9GAMM</name>
<reference evidence="3 4" key="1">
    <citation type="submission" date="2019-02" db="EMBL/GenBank/DDBJ databases">
        <title>The Batch Genome Submission of Acinetobacter spp. strains.</title>
        <authorList>
            <person name="Qin J."/>
            <person name="Hu Y."/>
            <person name="Ye H."/>
            <person name="Wei L."/>
            <person name="Feng Y."/>
            <person name="Zong Z."/>
        </authorList>
    </citation>
    <scope>NUCLEOTIDE SEQUENCE [LARGE SCALE GENOMIC DNA]</scope>
    <source>
        <strain evidence="3 4">WCHAW060049</strain>
    </source>
</reference>
<evidence type="ECO:0000313" key="3">
    <source>
        <dbReference type="EMBL" id="RZG45321.1"/>
    </source>
</evidence>
<dbReference type="AlphaFoldDB" id="A0A4Q7AFE8"/>
<dbReference type="InterPro" id="IPR036188">
    <property type="entry name" value="FAD/NAD-bd_sf"/>
</dbReference>
<gene>
    <name evidence="3" type="ORF">EXU28_11965</name>
</gene>
<dbReference type="RefSeq" id="WP_130168653.1">
    <property type="nucleotide sequence ID" value="NZ_SGSQ01000018.1"/>
</dbReference>
<feature type="domain" description="FAD-binding" evidence="2">
    <location>
        <begin position="8"/>
        <end position="354"/>
    </location>
</feature>
<dbReference type="GO" id="GO:0008688">
    <property type="term" value="F:3-(3-hydroxyphenyl)propionate hydroxylase activity"/>
    <property type="evidence" value="ECO:0007669"/>
    <property type="project" value="TreeGrafter"/>
</dbReference>
<accession>A0A4Q7AFE8</accession>
<dbReference type="PANTHER" id="PTHR43476">
    <property type="entry name" value="3-(3-HYDROXY-PHENYL)PROPIONATE/3-HYDROXYCINNAMIC ACID HYDROXYLASE"/>
    <property type="match status" value="1"/>
</dbReference>
<protein>
    <submittedName>
        <fullName evidence="3">Bifunctional 3-(3-hydroxy-phenyl)propionate/3-hydroxycinnamic acid hydroxylase</fullName>
    </submittedName>
</protein>
<evidence type="ECO:0000313" key="4">
    <source>
        <dbReference type="Proteomes" id="UP000293863"/>
    </source>
</evidence>
<comment type="caution">
    <text evidence="3">The sequence shown here is derived from an EMBL/GenBank/DDBJ whole genome shotgun (WGS) entry which is preliminary data.</text>
</comment>
<dbReference type="EMBL" id="SGSQ01000018">
    <property type="protein sequence ID" value="RZG45321.1"/>
    <property type="molecule type" value="Genomic_DNA"/>
</dbReference>
<dbReference type="NCBIfam" id="NF004829">
    <property type="entry name" value="PRK06183.1-3"/>
    <property type="match status" value="1"/>
</dbReference>
<keyword evidence="1" id="KW-0560">Oxidoreductase</keyword>
<organism evidence="3 4">
    <name type="scientific">Acinetobacter wuhouensis</name>
    <dbReference type="NCBI Taxonomy" id="1879050"/>
    <lineage>
        <taxon>Bacteria</taxon>
        <taxon>Pseudomonadati</taxon>
        <taxon>Pseudomonadota</taxon>
        <taxon>Gammaproteobacteria</taxon>
        <taxon>Moraxellales</taxon>
        <taxon>Moraxellaceae</taxon>
        <taxon>Acinetobacter</taxon>
    </lineage>
</organism>
<dbReference type="InterPro" id="IPR002938">
    <property type="entry name" value="FAD-bd"/>
</dbReference>
<evidence type="ECO:0000256" key="1">
    <source>
        <dbReference type="ARBA" id="ARBA00023002"/>
    </source>
</evidence>
<dbReference type="PRINTS" id="PR00420">
    <property type="entry name" value="RNGMNOXGNASE"/>
</dbReference>